<evidence type="ECO:0000313" key="1">
    <source>
        <dbReference type="EMBL" id="KPL83364.1"/>
    </source>
</evidence>
<dbReference type="STRING" id="70996.SE18_19320"/>
<proteinExistence type="predicted"/>
<accession>A0A0P6XIB2</accession>
<dbReference type="EMBL" id="LGKP01000029">
    <property type="protein sequence ID" value="KPL83364.1"/>
    <property type="molecule type" value="Genomic_DNA"/>
</dbReference>
<protein>
    <submittedName>
        <fullName evidence="1">Uncharacterized protein</fullName>
    </submittedName>
</protein>
<organism evidence="1 2">
    <name type="scientific">Herpetosiphon geysericola</name>
    <dbReference type="NCBI Taxonomy" id="70996"/>
    <lineage>
        <taxon>Bacteria</taxon>
        <taxon>Bacillati</taxon>
        <taxon>Chloroflexota</taxon>
        <taxon>Chloroflexia</taxon>
        <taxon>Herpetosiphonales</taxon>
        <taxon>Herpetosiphonaceae</taxon>
        <taxon>Herpetosiphon</taxon>
    </lineage>
</organism>
<comment type="caution">
    <text evidence="1">The sequence shown here is derived from an EMBL/GenBank/DDBJ whole genome shotgun (WGS) entry which is preliminary data.</text>
</comment>
<dbReference type="RefSeq" id="WP_054536103.1">
    <property type="nucleotide sequence ID" value="NZ_LGKP01000029.1"/>
</dbReference>
<dbReference type="OrthoDB" id="9823982at2"/>
<dbReference type="Proteomes" id="UP000050277">
    <property type="component" value="Unassembled WGS sequence"/>
</dbReference>
<evidence type="ECO:0000313" key="2">
    <source>
        <dbReference type="Proteomes" id="UP000050277"/>
    </source>
</evidence>
<dbReference type="AlphaFoldDB" id="A0A0P6XIB2"/>
<name>A0A0P6XIB2_9CHLR</name>
<gene>
    <name evidence="1" type="ORF">SE18_19320</name>
</gene>
<sequence>MKPFQRWLMAFLGISCLVLSFYSYTVNQNLQSIKQLQQAQTSITGKALWLSWDSCANSLKQVLRAGDTQNQAEVLNHFSNAQIYCQSTTMLNHSYTIALESATKSWWNRTQQNPAKALGFMILFTDYSIQISKIQYAVQTEGLVSATSRAQIEQLHTEIETFTQQVSDTMLQNGNIAEIQQAIATWCGTVTDVAAKTTTNLIKDEYLGVCK</sequence>
<reference evidence="1 2" key="1">
    <citation type="submission" date="2015-07" db="EMBL/GenBank/DDBJ databases">
        <title>Whole genome sequence of Herpetosiphon geysericola DSM 7119.</title>
        <authorList>
            <person name="Hemp J."/>
            <person name="Ward L.M."/>
            <person name="Pace L.A."/>
            <person name="Fischer W.W."/>
        </authorList>
    </citation>
    <scope>NUCLEOTIDE SEQUENCE [LARGE SCALE GENOMIC DNA]</scope>
    <source>
        <strain evidence="1 2">DSM 7119</strain>
    </source>
</reference>
<keyword evidence="2" id="KW-1185">Reference proteome</keyword>